<dbReference type="GO" id="GO:0006006">
    <property type="term" value="P:glucose metabolic process"/>
    <property type="evidence" value="ECO:0007669"/>
    <property type="project" value="TreeGrafter"/>
</dbReference>
<dbReference type="EMBL" id="BRLB01000018">
    <property type="protein sequence ID" value="GKX31537.1"/>
    <property type="molecule type" value="Genomic_DNA"/>
</dbReference>
<comment type="catalytic activity">
    <reaction evidence="1 8">
        <text>alpha-D-glucose = beta-D-glucose</text>
        <dbReference type="Rhea" id="RHEA:10264"/>
        <dbReference type="ChEBI" id="CHEBI:15903"/>
        <dbReference type="ChEBI" id="CHEBI:17925"/>
        <dbReference type="EC" id="5.1.3.3"/>
    </reaction>
</comment>
<keyword evidence="7 8" id="KW-0119">Carbohydrate metabolism</keyword>
<dbReference type="RefSeq" id="WP_281818674.1">
    <property type="nucleotide sequence ID" value="NZ_BRLB01000018.1"/>
</dbReference>
<proteinExistence type="inferred from homology"/>
<dbReference type="InterPro" id="IPR011013">
    <property type="entry name" value="Gal_mutarotase_sf_dom"/>
</dbReference>
<evidence type="ECO:0000256" key="8">
    <source>
        <dbReference type="PIRNR" id="PIRNR005096"/>
    </source>
</evidence>
<evidence type="ECO:0000256" key="7">
    <source>
        <dbReference type="ARBA" id="ARBA00023277"/>
    </source>
</evidence>
<dbReference type="GO" id="GO:0005737">
    <property type="term" value="C:cytoplasm"/>
    <property type="evidence" value="ECO:0007669"/>
    <property type="project" value="TreeGrafter"/>
</dbReference>
<comment type="pathway">
    <text evidence="2 8">Carbohydrate metabolism; hexose metabolism.</text>
</comment>
<dbReference type="GO" id="GO:0030246">
    <property type="term" value="F:carbohydrate binding"/>
    <property type="evidence" value="ECO:0007669"/>
    <property type="project" value="InterPro"/>
</dbReference>
<protein>
    <recommendedName>
        <fullName evidence="5 8">Aldose 1-epimerase</fullName>
        <ecNumber evidence="4 8">5.1.3.3</ecNumber>
    </recommendedName>
</protein>
<evidence type="ECO:0000256" key="3">
    <source>
        <dbReference type="ARBA" id="ARBA00006206"/>
    </source>
</evidence>
<gene>
    <name evidence="12" type="ORF">SH1V18_40170</name>
</gene>
<dbReference type="InterPro" id="IPR008183">
    <property type="entry name" value="Aldose_1/G6P_1-epimerase"/>
</dbReference>
<organism evidence="12 13">
    <name type="scientific">Vallitalea longa</name>
    <dbReference type="NCBI Taxonomy" id="2936439"/>
    <lineage>
        <taxon>Bacteria</taxon>
        <taxon>Bacillati</taxon>
        <taxon>Bacillota</taxon>
        <taxon>Clostridia</taxon>
        <taxon>Lachnospirales</taxon>
        <taxon>Vallitaleaceae</taxon>
        <taxon>Vallitalea</taxon>
    </lineage>
</organism>
<keyword evidence="13" id="KW-1185">Reference proteome</keyword>
<dbReference type="Proteomes" id="UP001144256">
    <property type="component" value="Unassembled WGS sequence"/>
</dbReference>
<feature type="active site" description="Proton donor" evidence="9">
    <location>
        <position position="180"/>
    </location>
</feature>
<evidence type="ECO:0000256" key="5">
    <source>
        <dbReference type="ARBA" id="ARBA00014165"/>
    </source>
</evidence>
<name>A0A9W5YCM9_9FIRM</name>
<feature type="active site" description="Proton acceptor" evidence="9">
    <location>
        <position position="315"/>
    </location>
</feature>
<evidence type="ECO:0000256" key="6">
    <source>
        <dbReference type="ARBA" id="ARBA00023235"/>
    </source>
</evidence>
<dbReference type="GO" id="GO:0033499">
    <property type="term" value="P:galactose catabolic process via UDP-galactose, Leloir pathway"/>
    <property type="evidence" value="ECO:0007669"/>
    <property type="project" value="TreeGrafter"/>
</dbReference>
<evidence type="ECO:0000256" key="4">
    <source>
        <dbReference type="ARBA" id="ARBA00013185"/>
    </source>
</evidence>
<evidence type="ECO:0000256" key="1">
    <source>
        <dbReference type="ARBA" id="ARBA00001614"/>
    </source>
</evidence>
<dbReference type="InterPro" id="IPR015443">
    <property type="entry name" value="Aldose_1-epimerase"/>
</dbReference>
<dbReference type="PANTHER" id="PTHR10091:SF0">
    <property type="entry name" value="GALACTOSE MUTAROTASE"/>
    <property type="match status" value="1"/>
</dbReference>
<dbReference type="SUPFAM" id="SSF74650">
    <property type="entry name" value="Galactose mutarotase-like"/>
    <property type="match status" value="1"/>
</dbReference>
<dbReference type="PANTHER" id="PTHR10091">
    <property type="entry name" value="ALDOSE-1-EPIMERASE"/>
    <property type="match status" value="1"/>
</dbReference>
<dbReference type="GO" id="GO:0004034">
    <property type="term" value="F:aldose 1-epimerase activity"/>
    <property type="evidence" value="ECO:0007669"/>
    <property type="project" value="UniProtKB-EC"/>
</dbReference>
<sequence length="351" mass="39889">MNIQKKYFGVLKNNQDVFKYTLSNDKGLEISILNYGGIITDIIVPDRNGYKENITLSFNNIKDYEEKSPHFGCITGRVAGRISNGEFSIDNKKYKLCKNDNNACIHGGETGLSKRVWNVRKMINDKDIGIELSYFSPHMEDGFPGNVDFKVLYTLNNNNEFTIEYYGNTDEKTILNLTNHAYFNLEGAGEGLILDHILKVNSKYYVPVDNELIPLGHLEKIDNTPLDFNEGKKIKQAVESKYIQVQTVGGIDHAFVLKGLSDKPNIVVSNEKTGRYMKVKTDQQVAVIYTSCQLDNNLILANGLKTKRYGGLCLETQDFPDAVNQKNFRTNYYNKQKPYYAKTIFEFGSIV</sequence>
<evidence type="ECO:0000256" key="11">
    <source>
        <dbReference type="PIRSR" id="PIRSR005096-3"/>
    </source>
</evidence>
<dbReference type="InterPro" id="IPR014718">
    <property type="entry name" value="GH-type_carb-bd"/>
</dbReference>
<dbReference type="InterPro" id="IPR047215">
    <property type="entry name" value="Galactose_mutarotase-like"/>
</dbReference>
<dbReference type="Pfam" id="PF01263">
    <property type="entry name" value="Aldose_epim"/>
    <property type="match status" value="1"/>
</dbReference>
<feature type="binding site" evidence="10">
    <location>
        <position position="252"/>
    </location>
    <ligand>
        <name>beta-D-galactose</name>
        <dbReference type="ChEBI" id="CHEBI:27667"/>
    </ligand>
</feature>
<dbReference type="EC" id="5.1.3.3" evidence="4 8"/>
<comment type="caution">
    <text evidence="12">The sequence shown here is derived from an EMBL/GenBank/DDBJ whole genome shotgun (WGS) entry which is preliminary data.</text>
</comment>
<evidence type="ECO:0000256" key="2">
    <source>
        <dbReference type="ARBA" id="ARBA00005028"/>
    </source>
</evidence>
<reference evidence="12" key="1">
    <citation type="submission" date="2022-06" db="EMBL/GenBank/DDBJ databases">
        <title>Vallitalea longa sp. nov., an anaerobic bacterium isolated from marine sediment.</title>
        <authorList>
            <person name="Hirano S."/>
            <person name="Terahara T."/>
            <person name="Mori K."/>
            <person name="Hamada M."/>
            <person name="Matsumoto R."/>
            <person name="Kobayashi T."/>
        </authorList>
    </citation>
    <scope>NUCLEOTIDE SEQUENCE</scope>
    <source>
        <strain evidence="12">SH18-1</strain>
    </source>
</reference>
<dbReference type="AlphaFoldDB" id="A0A9W5YCM9"/>
<accession>A0A9W5YCM9</accession>
<dbReference type="InterPro" id="IPR018052">
    <property type="entry name" value="Ald1_epimerase_CS"/>
</dbReference>
<evidence type="ECO:0000313" key="13">
    <source>
        <dbReference type="Proteomes" id="UP001144256"/>
    </source>
</evidence>
<dbReference type="Gene3D" id="2.70.98.10">
    <property type="match status" value="1"/>
</dbReference>
<dbReference type="CDD" id="cd09019">
    <property type="entry name" value="galactose_mutarotase_like"/>
    <property type="match status" value="1"/>
</dbReference>
<feature type="binding site" evidence="11">
    <location>
        <begin position="180"/>
        <end position="182"/>
    </location>
    <ligand>
        <name>beta-D-galactose</name>
        <dbReference type="ChEBI" id="CHEBI:27667"/>
    </ligand>
</feature>
<evidence type="ECO:0000256" key="9">
    <source>
        <dbReference type="PIRSR" id="PIRSR005096-1"/>
    </source>
</evidence>
<evidence type="ECO:0000256" key="10">
    <source>
        <dbReference type="PIRSR" id="PIRSR005096-2"/>
    </source>
</evidence>
<dbReference type="PIRSF" id="PIRSF005096">
    <property type="entry name" value="GALM"/>
    <property type="match status" value="1"/>
</dbReference>
<keyword evidence="6 8" id="KW-0413">Isomerase</keyword>
<evidence type="ECO:0000313" key="12">
    <source>
        <dbReference type="EMBL" id="GKX31537.1"/>
    </source>
</evidence>
<comment type="similarity">
    <text evidence="3 8">Belongs to the aldose epimerase family.</text>
</comment>
<dbReference type="PROSITE" id="PS00545">
    <property type="entry name" value="ALDOSE_1_EPIMERASE"/>
    <property type="match status" value="1"/>
</dbReference>